<gene>
    <name evidence="2" type="ORF">F6J89_12425</name>
</gene>
<feature type="transmembrane region" description="Helical" evidence="1">
    <location>
        <begin position="234"/>
        <end position="256"/>
    </location>
</feature>
<sequence>MSDLYIFVTTDRPDQYLNSIVHCIEKGTRKIVFIQVEDRQTEQVKLNLLRANVYNLLQNLSTGVYKYYTDPFKHKVVHLDAEYKTENLTKLKAKYSFCLTDGIDWTVERVPYLNLRRYISALGKRKGSIVDVTSVSKVYIGDILACCLLENIAQVYTFELLVKPDFDKPWKILIHELAEGKVYKYTNLVETPIFKESKNSILIRSIPLLVSIIGTVLFIAVTLTATFILGFNSVFIQVVSTIGTVLGIISFFLVYFPVRSK</sequence>
<protein>
    <submittedName>
        <fullName evidence="2">Uncharacterized protein</fullName>
    </submittedName>
</protein>
<dbReference type="EMBL" id="JAAHFQ010000209">
    <property type="protein sequence ID" value="NER28408.1"/>
    <property type="molecule type" value="Genomic_DNA"/>
</dbReference>
<dbReference type="AlphaFoldDB" id="A0A6B3NGJ3"/>
<proteinExistence type="predicted"/>
<keyword evidence="1" id="KW-0472">Membrane</keyword>
<keyword evidence="1" id="KW-0812">Transmembrane</keyword>
<feature type="transmembrane region" description="Helical" evidence="1">
    <location>
        <begin position="206"/>
        <end position="228"/>
    </location>
</feature>
<organism evidence="2">
    <name type="scientific">Symploca sp. SIO1C4</name>
    <dbReference type="NCBI Taxonomy" id="2607765"/>
    <lineage>
        <taxon>Bacteria</taxon>
        <taxon>Bacillati</taxon>
        <taxon>Cyanobacteriota</taxon>
        <taxon>Cyanophyceae</taxon>
        <taxon>Coleofasciculales</taxon>
        <taxon>Coleofasciculaceae</taxon>
        <taxon>Symploca</taxon>
    </lineage>
</organism>
<reference evidence="2" key="1">
    <citation type="submission" date="2019-11" db="EMBL/GenBank/DDBJ databases">
        <title>Genomic insights into an expanded diversity of filamentous marine cyanobacteria reveals the extraordinary biosynthetic potential of Moorea and Okeania.</title>
        <authorList>
            <person name="Ferreira Leao T."/>
            <person name="Wang M."/>
            <person name="Moss N."/>
            <person name="Da Silva R."/>
            <person name="Sanders J."/>
            <person name="Nurk S."/>
            <person name="Gurevich A."/>
            <person name="Humphrey G."/>
            <person name="Reher R."/>
            <person name="Zhu Q."/>
            <person name="Belda-Ferre P."/>
            <person name="Glukhov E."/>
            <person name="Rex R."/>
            <person name="Dorrestein P.C."/>
            <person name="Knight R."/>
            <person name="Pevzner P."/>
            <person name="Gerwick W.H."/>
            <person name="Gerwick L."/>
        </authorList>
    </citation>
    <scope>NUCLEOTIDE SEQUENCE</scope>
    <source>
        <strain evidence="2">SIO1C4</strain>
    </source>
</reference>
<evidence type="ECO:0000256" key="1">
    <source>
        <dbReference type="SAM" id="Phobius"/>
    </source>
</evidence>
<name>A0A6B3NGJ3_9CYAN</name>
<evidence type="ECO:0000313" key="2">
    <source>
        <dbReference type="EMBL" id="NER28408.1"/>
    </source>
</evidence>
<comment type="caution">
    <text evidence="2">The sequence shown here is derived from an EMBL/GenBank/DDBJ whole genome shotgun (WGS) entry which is preliminary data.</text>
</comment>
<keyword evidence="1" id="KW-1133">Transmembrane helix</keyword>
<accession>A0A6B3NGJ3</accession>